<organism evidence="3 4">
    <name type="scientific">Suillus placidus</name>
    <dbReference type="NCBI Taxonomy" id="48579"/>
    <lineage>
        <taxon>Eukaryota</taxon>
        <taxon>Fungi</taxon>
        <taxon>Dikarya</taxon>
        <taxon>Basidiomycota</taxon>
        <taxon>Agaricomycotina</taxon>
        <taxon>Agaricomycetes</taxon>
        <taxon>Agaricomycetidae</taxon>
        <taxon>Boletales</taxon>
        <taxon>Suillineae</taxon>
        <taxon>Suillaceae</taxon>
        <taxon>Suillus</taxon>
    </lineage>
</organism>
<dbReference type="OrthoDB" id="2685956at2759"/>
<feature type="compositionally biased region" description="Low complexity" evidence="1">
    <location>
        <begin position="244"/>
        <end position="253"/>
    </location>
</feature>
<sequence>MTKKGKGKAKQQTQRVTPLGLHDLYYGSYDANFNDQSDMGVNPSSSSDASFGIPVPSMQPNLHDNIIIPPNTNLNVGAVPNSNVPPYNPYSTAPNPYFAAPNPYLAAPNPNIVPLNPCTAHPDTNFASPNPNFVPLNPNPPAPSTAALNIVAPHPRLAHNTAALELMAETCRMPLFWRQRAPEGRTLVCSQPYDLMVCPRSSRNDNLQACQVEFKGEVLTGMSGVLGPHARVLLPRLTVGHSMSGSTGGASMAVPPTAGPSRWNTRRPAQPTDQSPGDAAASKNRGKARKSLRMVPVNLRNEVKHLVHAIALGSWGLSPGFDKQVQDIVAHQCALISALIRNYDHVDSAIAPFGHTSVTQMVQAICRQFRCHLPDNDDDINVNNIVAFTVTMLRFALREFSEGTYIPSEFVVEGEEAMYNEVLDRIKELDETDLEFYHLMIQHIFRLL</sequence>
<feature type="domain" description="DUF6532" evidence="2">
    <location>
        <begin position="298"/>
        <end position="428"/>
    </location>
</feature>
<dbReference type="InterPro" id="IPR045341">
    <property type="entry name" value="DUF6532"/>
</dbReference>
<evidence type="ECO:0000313" key="3">
    <source>
        <dbReference type="EMBL" id="KAG1763646.1"/>
    </source>
</evidence>
<name>A0A9P6ZFF4_9AGAM</name>
<evidence type="ECO:0000313" key="4">
    <source>
        <dbReference type="Proteomes" id="UP000714275"/>
    </source>
</evidence>
<dbReference type="Pfam" id="PF20149">
    <property type="entry name" value="DUF6532"/>
    <property type="match status" value="1"/>
</dbReference>
<proteinExistence type="predicted"/>
<dbReference type="AlphaFoldDB" id="A0A9P6ZFF4"/>
<reference evidence="3" key="1">
    <citation type="journal article" date="2020" name="New Phytol.">
        <title>Comparative genomics reveals dynamic genome evolution in host specialist ectomycorrhizal fungi.</title>
        <authorList>
            <person name="Lofgren L.A."/>
            <person name="Nguyen N.H."/>
            <person name="Vilgalys R."/>
            <person name="Ruytinx J."/>
            <person name="Liao H.L."/>
            <person name="Branco S."/>
            <person name="Kuo A."/>
            <person name="LaButti K."/>
            <person name="Lipzen A."/>
            <person name="Andreopoulos W."/>
            <person name="Pangilinan J."/>
            <person name="Riley R."/>
            <person name="Hundley H."/>
            <person name="Na H."/>
            <person name="Barry K."/>
            <person name="Grigoriev I.V."/>
            <person name="Stajich J.E."/>
            <person name="Kennedy P.G."/>
        </authorList>
    </citation>
    <scope>NUCLEOTIDE SEQUENCE</scope>
    <source>
        <strain evidence="3">DOB743</strain>
    </source>
</reference>
<gene>
    <name evidence="3" type="ORF">EV702DRAFT_1205545</name>
</gene>
<protein>
    <recommendedName>
        <fullName evidence="2">DUF6532 domain-containing protein</fullName>
    </recommendedName>
</protein>
<feature type="region of interest" description="Disordered" evidence="1">
    <location>
        <begin position="244"/>
        <end position="290"/>
    </location>
</feature>
<dbReference type="EMBL" id="JABBWD010000156">
    <property type="protein sequence ID" value="KAG1763646.1"/>
    <property type="molecule type" value="Genomic_DNA"/>
</dbReference>
<accession>A0A9P6ZFF4</accession>
<comment type="caution">
    <text evidence="3">The sequence shown here is derived from an EMBL/GenBank/DDBJ whole genome shotgun (WGS) entry which is preliminary data.</text>
</comment>
<evidence type="ECO:0000259" key="2">
    <source>
        <dbReference type="Pfam" id="PF20149"/>
    </source>
</evidence>
<evidence type="ECO:0000256" key="1">
    <source>
        <dbReference type="SAM" id="MobiDB-lite"/>
    </source>
</evidence>
<keyword evidence="4" id="KW-1185">Reference proteome</keyword>
<dbReference type="Proteomes" id="UP000714275">
    <property type="component" value="Unassembled WGS sequence"/>
</dbReference>